<dbReference type="SUPFAM" id="SSF55103">
    <property type="entry name" value="FAD-linked oxidases, C-terminal domain"/>
    <property type="match status" value="1"/>
</dbReference>
<dbReference type="GO" id="GO:0071949">
    <property type="term" value="F:FAD binding"/>
    <property type="evidence" value="ECO:0007669"/>
    <property type="project" value="InterPro"/>
</dbReference>
<reference evidence="4 5" key="1">
    <citation type="submission" date="2016-10" db="EMBL/GenBank/DDBJ databases">
        <authorList>
            <person name="de Groot N.N."/>
        </authorList>
    </citation>
    <scope>NUCLEOTIDE SEQUENCE [LARGE SCALE GENOMIC DNA]</scope>
    <source>
        <strain evidence="4 5">Nl18</strain>
    </source>
</reference>
<keyword evidence="1" id="KW-0285">Flavoprotein</keyword>
<dbReference type="InterPro" id="IPR036318">
    <property type="entry name" value="FAD-bd_PCMH-like_sf"/>
</dbReference>
<protein>
    <submittedName>
        <fullName evidence="4">Glycolate oxidase FAD binding subunit</fullName>
    </submittedName>
</protein>
<dbReference type="SUPFAM" id="SSF56176">
    <property type="entry name" value="FAD-binding/transporter-associated domain-like"/>
    <property type="match status" value="1"/>
</dbReference>
<evidence type="ECO:0000313" key="5">
    <source>
        <dbReference type="Proteomes" id="UP000183898"/>
    </source>
</evidence>
<dbReference type="RefSeq" id="WP_074748992.1">
    <property type="nucleotide sequence ID" value="NZ_FOCT01000018.1"/>
</dbReference>
<organism evidence="4 5">
    <name type="scientific">Nitrosospira multiformis</name>
    <dbReference type="NCBI Taxonomy" id="1231"/>
    <lineage>
        <taxon>Bacteria</taxon>
        <taxon>Pseudomonadati</taxon>
        <taxon>Pseudomonadota</taxon>
        <taxon>Betaproteobacteria</taxon>
        <taxon>Nitrosomonadales</taxon>
        <taxon>Nitrosomonadaceae</taxon>
        <taxon>Nitrosospira</taxon>
    </lineage>
</organism>
<sequence length="364" mass="39182">MQEIVDQLAATIRAAAASNAPLCIRSGGTKDFYGQQDKGRDGARGSILDPTAYAGIVDYEPTELVVTARAGTPLMQLETELNARGQMLAFEPPHFGIGATLGGCIATGLSGPRRASAGAARDFVLGVRMLDGKGDDLSFGGQVMKNVAGYDIPRLMAGSLGTLGLLLEVSLKVLPLPAEERTLRLSMNEAEAIETMNRWAGKPLPVSATCFCDGELTVRLSGATSAVRAARAVLGGEEIAESSSFWKSIREQAHPFFRSGKQLWRLSIKSTTVPLSLPGKQLIEWGGAVRWLSVDPEMDNETVEALVRKTAKDAGGHATLFRSQIPAAAVFHPLPPVMMNIHRRLKEKFDPMRIFNPGRLYPEL</sequence>
<dbReference type="PANTHER" id="PTHR11748:SF103">
    <property type="entry name" value="GLYCOLATE OXIDASE SUBUNIT GLCE"/>
    <property type="match status" value="1"/>
</dbReference>
<dbReference type="Gene3D" id="3.30.465.10">
    <property type="match status" value="1"/>
</dbReference>
<proteinExistence type="predicted"/>
<name>A0A1H8P1C3_9PROT</name>
<evidence type="ECO:0000256" key="2">
    <source>
        <dbReference type="ARBA" id="ARBA00022827"/>
    </source>
</evidence>
<dbReference type="Pfam" id="PF01565">
    <property type="entry name" value="FAD_binding_4"/>
    <property type="match status" value="1"/>
</dbReference>
<dbReference type="GO" id="GO:0003824">
    <property type="term" value="F:catalytic activity"/>
    <property type="evidence" value="ECO:0007669"/>
    <property type="project" value="InterPro"/>
</dbReference>
<dbReference type="Proteomes" id="UP000183898">
    <property type="component" value="Unassembled WGS sequence"/>
</dbReference>
<dbReference type="InterPro" id="IPR016164">
    <property type="entry name" value="FAD-linked_Oxase-like_C"/>
</dbReference>
<evidence type="ECO:0000259" key="3">
    <source>
        <dbReference type="PROSITE" id="PS51387"/>
    </source>
</evidence>
<feature type="domain" description="FAD-binding PCMH-type" evidence="3">
    <location>
        <begin position="1"/>
        <end position="176"/>
    </location>
</feature>
<dbReference type="PANTHER" id="PTHR11748">
    <property type="entry name" value="D-LACTATE DEHYDROGENASE"/>
    <property type="match status" value="1"/>
</dbReference>
<dbReference type="InterPro" id="IPR016166">
    <property type="entry name" value="FAD-bd_PCMH"/>
</dbReference>
<dbReference type="InterPro" id="IPR016169">
    <property type="entry name" value="FAD-bd_PCMH_sub2"/>
</dbReference>
<dbReference type="NCBIfam" id="NF008439">
    <property type="entry name" value="PRK11282.1"/>
    <property type="match status" value="1"/>
</dbReference>
<dbReference type="PROSITE" id="PS51387">
    <property type="entry name" value="FAD_PCMH"/>
    <property type="match status" value="1"/>
</dbReference>
<dbReference type="EMBL" id="FOCT01000018">
    <property type="protein sequence ID" value="SEO35655.1"/>
    <property type="molecule type" value="Genomic_DNA"/>
</dbReference>
<evidence type="ECO:0000313" key="4">
    <source>
        <dbReference type="EMBL" id="SEO35655.1"/>
    </source>
</evidence>
<keyword evidence="2" id="KW-0274">FAD</keyword>
<dbReference type="AlphaFoldDB" id="A0A1H8P1C3"/>
<gene>
    <name evidence="4" type="ORF">SAMN05216404_11850</name>
</gene>
<evidence type="ECO:0000256" key="1">
    <source>
        <dbReference type="ARBA" id="ARBA00022630"/>
    </source>
</evidence>
<dbReference type="InterPro" id="IPR006094">
    <property type="entry name" value="Oxid_FAD_bind_N"/>
</dbReference>
<accession>A0A1H8P1C3</accession>